<name>A0A0C6FZJ5_9HYPH</name>
<dbReference type="AlphaFoldDB" id="A0A0C6FZJ5"/>
<accession>A0A0C6FZJ5</accession>
<dbReference type="PANTHER" id="PTHR42993">
    <property type="entry name" value="MAOC-LIKE DEHYDRATASE DOMAIN-CONTAINING PROTEIN"/>
    <property type="match status" value="1"/>
</dbReference>
<dbReference type="SUPFAM" id="SSF54637">
    <property type="entry name" value="Thioesterase/thiol ester dehydrase-isomerase"/>
    <property type="match status" value="1"/>
</dbReference>
<evidence type="ECO:0000313" key="2">
    <source>
        <dbReference type="EMBL" id="BAQ48835.1"/>
    </source>
</evidence>
<dbReference type="InterPro" id="IPR029069">
    <property type="entry name" value="HotDog_dom_sf"/>
</dbReference>
<dbReference type="PATRIC" id="fig|270351.10.peg.5841"/>
<protein>
    <submittedName>
        <fullName evidence="2">Dehydratase</fullName>
    </submittedName>
</protein>
<dbReference type="Gene3D" id="3.10.129.10">
    <property type="entry name" value="Hotdog Thioesterase"/>
    <property type="match status" value="1"/>
</dbReference>
<geneLocation type="plasmid" evidence="3">
    <name>pMaq22A_1p DNA</name>
</geneLocation>
<dbReference type="Pfam" id="PF01575">
    <property type="entry name" value="MaoC_dehydratas"/>
    <property type="match status" value="1"/>
</dbReference>
<dbReference type="PANTHER" id="PTHR42993:SF1">
    <property type="entry name" value="MAOC-LIKE DEHYDRATASE DOMAIN-CONTAINING PROTEIN"/>
    <property type="match status" value="1"/>
</dbReference>
<dbReference type="RefSeq" id="WP_060850018.1">
    <property type="nucleotide sequence ID" value="NZ_AP014705.1"/>
</dbReference>
<evidence type="ECO:0000259" key="1">
    <source>
        <dbReference type="Pfam" id="PF01575"/>
    </source>
</evidence>
<dbReference type="InterPro" id="IPR002539">
    <property type="entry name" value="MaoC-like_dom"/>
</dbReference>
<dbReference type="Proteomes" id="UP000061432">
    <property type="component" value="Plasmid pMaq22A_1p"/>
</dbReference>
<evidence type="ECO:0000313" key="3">
    <source>
        <dbReference type="Proteomes" id="UP000061432"/>
    </source>
</evidence>
<dbReference type="OrthoDB" id="9801735at2"/>
<gene>
    <name evidence="2" type="primary">maoC</name>
    <name evidence="2" type="ORF">Maq22A_1p32635</name>
</gene>
<dbReference type="EMBL" id="AP014705">
    <property type="protein sequence ID" value="BAQ48835.1"/>
    <property type="molecule type" value="Genomic_DNA"/>
</dbReference>
<feature type="domain" description="MaoC-like" evidence="1">
    <location>
        <begin position="12"/>
        <end position="115"/>
    </location>
</feature>
<organism evidence="2 3">
    <name type="scientific">Methylobacterium aquaticum</name>
    <dbReference type="NCBI Taxonomy" id="270351"/>
    <lineage>
        <taxon>Bacteria</taxon>
        <taxon>Pseudomonadati</taxon>
        <taxon>Pseudomonadota</taxon>
        <taxon>Alphaproteobacteria</taxon>
        <taxon>Hyphomicrobiales</taxon>
        <taxon>Methylobacteriaceae</taxon>
        <taxon>Methylobacterium</taxon>
    </lineage>
</organism>
<dbReference type="CDD" id="cd03450">
    <property type="entry name" value="NodN"/>
    <property type="match status" value="1"/>
</dbReference>
<dbReference type="InterPro" id="IPR039375">
    <property type="entry name" value="NodN-like"/>
</dbReference>
<dbReference type="KEGG" id="maqu:Maq22A_1p32635"/>
<sequence>MNIFDGPEALKAAIGQEIGIGEWITVDQATIDRFAEATGDHQWIHVDPERAARESPYGATVAHGYLTLSLVPRFIAGVRRLDGLRLSLNYGLDRVRFPAPVVVGSRLRGRVQVAAALDVPPRGLRTTYGVTVEIEGGDKPACLADAVVLHHW</sequence>
<proteinExistence type="predicted"/>
<reference evidence="3" key="2">
    <citation type="submission" date="2015-01" db="EMBL/GenBank/DDBJ databases">
        <title>Complete genome sequence of Methylobacterium aquaticum strain 22A.</title>
        <authorList>
            <person name="Tani A."/>
            <person name="Ogura Y."/>
            <person name="Hayashi T."/>
        </authorList>
    </citation>
    <scope>NUCLEOTIDE SEQUENCE [LARGE SCALE GENOMIC DNA]</scope>
    <source>
        <strain evidence="3">MA-22A</strain>
        <plasmid evidence="3">Plasmid pMaq22A_1p DNA</plasmid>
    </source>
</reference>
<keyword evidence="2" id="KW-0614">Plasmid</keyword>
<reference evidence="2 3" key="1">
    <citation type="journal article" date="2015" name="Genome Announc.">
        <title>Complete Genome Sequence of Methylobacterium aquaticum Strain 22A, Isolated from Racomitrium japonicum Moss.</title>
        <authorList>
            <person name="Tani A."/>
            <person name="Ogura Y."/>
            <person name="Hayashi T."/>
            <person name="Kimbara K."/>
        </authorList>
    </citation>
    <scope>NUCLEOTIDE SEQUENCE [LARGE SCALE GENOMIC DNA]</scope>
    <source>
        <strain evidence="2 3">MA-22A</strain>
        <plasmid evidence="3">Plasmid pMaq22A_1p DNA</plasmid>
    </source>
</reference>